<keyword evidence="2" id="KW-1185">Reference proteome</keyword>
<organism evidence="1 2">
    <name type="scientific">Penicillium canescens</name>
    <dbReference type="NCBI Taxonomy" id="5083"/>
    <lineage>
        <taxon>Eukaryota</taxon>
        <taxon>Fungi</taxon>
        <taxon>Dikarya</taxon>
        <taxon>Ascomycota</taxon>
        <taxon>Pezizomycotina</taxon>
        <taxon>Eurotiomycetes</taxon>
        <taxon>Eurotiomycetidae</taxon>
        <taxon>Eurotiales</taxon>
        <taxon>Aspergillaceae</taxon>
        <taxon>Penicillium</taxon>
    </lineage>
</organism>
<dbReference type="Proteomes" id="UP001219568">
    <property type="component" value="Unassembled WGS sequence"/>
</dbReference>
<sequence>MSITLSKLLDLREYHSVMLLHTYSQIQTIVDPGATEYPDIATETLTIRIDNDGKIANTTIYENRSKSGSAYEDSNLD</sequence>
<dbReference type="EMBL" id="JAQJZL010000002">
    <property type="protein sequence ID" value="KAJ6051885.1"/>
    <property type="molecule type" value="Genomic_DNA"/>
</dbReference>
<accession>A0AAD6NC96</accession>
<evidence type="ECO:0000313" key="1">
    <source>
        <dbReference type="EMBL" id="KAJ6051885.1"/>
    </source>
</evidence>
<comment type="caution">
    <text evidence="1">The sequence shown here is derived from an EMBL/GenBank/DDBJ whole genome shotgun (WGS) entry which is preliminary data.</text>
</comment>
<reference evidence="1" key="1">
    <citation type="journal article" date="2023" name="IMA Fungus">
        <title>Comparative genomic study of the Penicillium genus elucidates a diverse pangenome and 15 lateral gene transfer events.</title>
        <authorList>
            <person name="Petersen C."/>
            <person name="Sorensen T."/>
            <person name="Nielsen M.R."/>
            <person name="Sondergaard T.E."/>
            <person name="Sorensen J.L."/>
            <person name="Fitzpatrick D.A."/>
            <person name="Frisvad J.C."/>
            <person name="Nielsen K.L."/>
        </authorList>
    </citation>
    <scope>NUCLEOTIDE SEQUENCE</scope>
    <source>
        <strain evidence="1">IBT 15450</strain>
    </source>
</reference>
<evidence type="ECO:0000313" key="2">
    <source>
        <dbReference type="Proteomes" id="UP001219568"/>
    </source>
</evidence>
<gene>
    <name evidence="1" type="ORF">N7460_002419</name>
</gene>
<name>A0AAD6NC96_PENCN</name>
<proteinExistence type="predicted"/>
<dbReference type="AlphaFoldDB" id="A0AAD6NC96"/>
<protein>
    <submittedName>
        <fullName evidence="1">Uncharacterized protein</fullName>
    </submittedName>
</protein>
<reference evidence="1" key="2">
    <citation type="submission" date="2023-01" db="EMBL/GenBank/DDBJ databases">
        <authorList>
            <person name="Petersen C."/>
        </authorList>
    </citation>
    <scope>NUCLEOTIDE SEQUENCE</scope>
    <source>
        <strain evidence="1">IBT 15450</strain>
    </source>
</reference>